<name>A0A6J7X0F9_9CAUD</name>
<proteinExistence type="predicted"/>
<accession>A0A6J7X0F9</accession>
<sequence length="127" mass="13897">MAGLLAGSLRGWGMVGAAAMAPWREFWPLPLTGPSQPLALHSDTMGRLPRQGPIRSAALRFVILARLPYGRPNQPAALHSDTMARLPYDRRVSRVSLHSETTETTSGNRCMSIAYTIRDANLSARID</sequence>
<protein>
    <submittedName>
        <fullName evidence="1">Uncharacterized protein</fullName>
    </submittedName>
</protein>
<dbReference type="EMBL" id="LR798321">
    <property type="protein sequence ID" value="CAB5223480.1"/>
    <property type="molecule type" value="Genomic_DNA"/>
</dbReference>
<evidence type="ECO:0000313" key="1">
    <source>
        <dbReference type="EMBL" id="CAB5223480.1"/>
    </source>
</evidence>
<reference evidence="1" key="1">
    <citation type="submission" date="2020-05" db="EMBL/GenBank/DDBJ databases">
        <authorList>
            <person name="Chiriac C."/>
            <person name="Salcher M."/>
            <person name="Ghai R."/>
            <person name="Kavagutti S V."/>
        </authorList>
    </citation>
    <scope>NUCLEOTIDE SEQUENCE</scope>
</reference>
<organism evidence="1">
    <name type="scientific">uncultured Caudovirales phage</name>
    <dbReference type="NCBI Taxonomy" id="2100421"/>
    <lineage>
        <taxon>Viruses</taxon>
        <taxon>Duplodnaviria</taxon>
        <taxon>Heunggongvirae</taxon>
        <taxon>Uroviricota</taxon>
        <taxon>Caudoviricetes</taxon>
        <taxon>Peduoviridae</taxon>
        <taxon>Maltschvirus</taxon>
        <taxon>Maltschvirus maltsch</taxon>
    </lineage>
</organism>
<gene>
    <name evidence="1" type="ORF">UFOVP383_78</name>
</gene>